<sequence length="193" mass="21065">MRRGGLHRVPLALAGLLLLGLGGAVLAVGLGAPPPSWWIHTGPHDVLLTRAERTRWRGTAWWWPAVLAGLTVLVLLALWWLTTLLRRRRPAEILLDTGDGACALLRGRALETALAHDAVRQEGVAHAEVYLRGRRTAPTARIRLQLDPYVDPSTALNEVTAQALAHARESTGLASLPAEVRLRAVKHRADRVT</sequence>
<dbReference type="EMBL" id="LMWN01000032">
    <property type="protein sequence ID" value="KUN04102.1"/>
    <property type="molecule type" value="Genomic_DNA"/>
</dbReference>
<accession>A0A101P383</accession>
<dbReference type="RefSeq" id="WP_067126381.1">
    <property type="nucleotide sequence ID" value="NZ_JBFACD010000045.1"/>
</dbReference>
<keyword evidence="1" id="KW-0812">Transmembrane</keyword>
<gene>
    <name evidence="2" type="ORF">AQI95_22000</name>
</gene>
<dbReference type="OrthoDB" id="4350374at2"/>
<keyword evidence="1" id="KW-0472">Membrane</keyword>
<proteinExistence type="predicted"/>
<comment type="caution">
    <text evidence="2">The sequence shown here is derived from an EMBL/GenBank/DDBJ whole genome shotgun (WGS) entry which is preliminary data.</text>
</comment>
<dbReference type="Proteomes" id="UP000053127">
    <property type="component" value="Unassembled WGS sequence"/>
</dbReference>
<organism evidence="2 3">
    <name type="scientific">Streptomyces yokosukanensis</name>
    <dbReference type="NCBI Taxonomy" id="67386"/>
    <lineage>
        <taxon>Bacteria</taxon>
        <taxon>Bacillati</taxon>
        <taxon>Actinomycetota</taxon>
        <taxon>Actinomycetes</taxon>
        <taxon>Kitasatosporales</taxon>
        <taxon>Streptomycetaceae</taxon>
        <taxon>Streptomyces</taxon>
    </lineage>
</organism>
<dbReference type="AlphaFoldDB" id="A0A101P383"/>
<protein>
    <recommendedName>
        <fullName evidence="4">Alkaline shock response membrane anchor protein AmaP</fullName>
    </recommendedName>
</protein>
<dbReference type="NCBIfam" id="NF033218">
    <property type="entry name" value="anchor_AmaP"/>
    <property type="match status" value="1"/>
</dbReference>
<feature type="transmembrane region" description="Helical" evidence="1">
    <location>
        <begin position="61"/>
        <end position="81"/>
    </location>
</feature>
<reference evidence="2 3" key="1">
    <citation type="submission" date="2015-10" db="EMBL/GenBank/DDBJ databases">
        <title>Draft genome sequence of Streptomyces yokosukanensis DSM 40224, type strain for the species Streptomyces yokosukanensis.</title>
        <authorList>
            <person name="Ruckert C."/>
            <person name="Winkler A."/>
            <person name="Kalinowski J."/>
            <person name="Kampfer P."/>
            <person name="Glaeser S."/>
        </authorList>
    </citation>
    <scope>NUCLEOTIDE SEQUENCE [LARGE SCALE GENOMIC DNA]</scope>
    <source>
        <strain evidence="2 3">DSM 40224</strain>
    </source>
</reference>
<evidence type="ECO:0008006" key="4">
    <source>
        <dbReference type="Google" id="ProtNLM"/>
    </source>
</evidence>
<evidence type="ECO:0000313" key="2">
    <source>
        <dbReference type="EMBL" id="KUN04102.1"/>
    </source>
</evidence>
<evidence type="ECO:0000313" key="3">
    <source>
        <dbReference type="Proteomes" id="UP000053127"/>
    </source>
</evidence>
<keyword evidence="1" id="KW-1133">Transmembrane helix</keyword>
<dbReference type="STRING" id="67386.AQI95_22000"/>
<evidence type="ECO:0000256" key="1">
    <source>
        <dbReference type="SAM" id="Phobius"/>
    </source>
</evidence>
<keyword evidence="3" id="KW-1185">Reference proteome</keyword>
<name>A0A101P383_9ACTN</name>